<proteinExistence type="predicted"/>
<dbReference type="Pfam" id="PF01490">
    <property type="entry name" value="Aa_trans"/>
    <property type="match status" value="1"/>
</dbReference>
<dbReference type="AlphaFoldDB" id="A0A7S0S1I6"/>
<evidence type="ECO:0000256" key="4">
    <source>
        <dbReference type="ARBA" id="ARBA00022989"/>
    </source>
</evidence>
<evidence type="ECO:0000256" key="3">
    <source>
        <dbReference type="ARBA" id="ARBA00022970"/>
    </source>
</evidence>
<feature type="transmembrane region" description="Helical" evidence="7">
    <location>
        <begin position="31"/>
        <end position="49"/>
    </location>
</feature>
<dbReference type="PANTHER" id="PTHR22950">
    <property type="entry name" value="AMINO ACID TRANSPORTER"/>
    <property type="match status" value="1"/>
</dbReference>
<keyword evidence="3" id="KW-0813">Transport</keyword>
<accession>A0A7S0S1I6</accession>
<dbReference type="GO" id="GO:0016020">
    <property type="term" value="C:membrane"/>
    <property type="evidence" value="ECO:0007669"/>
    <property type="project" value="UniProtKB-SubCell"/>
</dbReference>
<feature type="transmembrane region" description="Helical" evidence="7">
    <location>
        <begin position="286"/>
        <end position="306"/>
    </location>
</feature>
<feature type="compositionally biased region" description="Polar residues" evidence="6">
    <location>
        <begin position="444"/>
        <end position="458"/>
    </location>
</feature>
<feature type="transmembrane region" description="Helical" evidence="7">
    <location>
        <begin position="532"/>
        <end position="551"/>
    </location>
</feature>
<evidence type="ECO:0000256" key="1">
    <source>
        <dbReference type="ARBA" id="ARBA00004141"/>
    </source>
</evidence>
<feature type="domain" description="Amino acid transporter transmembrane" evidence="8">
    <location>
        <begin position="33"/>
        <end position="422"/>
    </location>
</feature>
<feature type="transmembrane region" description="Helical" evidence="7">
    <location>
        <begin position="370"/>
        <end position="390"/>
    </location>
</feature>
<name>A0A7S0S1I6_9CHLO</name>
<evidence type="ECO:0000259" key="8">
    <source>
        <dbReference type="Pfam" id="PF01490"/>
    </source>
</evidence>
<dbReference type="PANTHER" id="PTHR22950:SF702">
    <property type="entry name" value="AMINO ACID TRANSPORTER PROTEIN"/>
    <property type="match status" value="1"/>
</dbReference>
<evidence type="ECO:0000256" key="2">
    <source>
        <dbReference type="ARBA" id="ARBA00022692"/>
    </source>
</evidence>
<feature type="transmembrane region" description="Helical" evidence="7">
    <location>
        <begin position="326"/>
        <end position="349"/>
    </location>
</feature>
<dbReference type="InterPro" id="IPR013057">
    <property type="entry name" value="AA_transpt_TM"/>
</dbReference>
<feature type="transmembrane region" description="Helical" evidence="7">
    <location>
        <begin position="201"/>
        <end position="228"/>
    </location>
</feature>
<feature type="transmembrane region" description="Helical" evidence="7">
    <location>
        <begin position="248"/>
        <end position="266"/>
    </location>
</feature>
<comment type="subcellular location">
    <subcellularLocation>
        <location evidence="1">Membrane</location>
        <topology evidence="1">Multi-pass membrane protein</topology>
    </subcellularLocation>
</comment>
<organism evidence="9">
    <name type="scientific">Chlamydomonas leiostraca</name>
    <dbReference type="NCBI Taxonomy" id="1034604"/>
    <lineage>
        <taxon>Eukaryota</taxon>
        <taxon>Viridiplantae</taxon>
        <taxon>Chlorophyta</taxon>
        <taxon>core chlorophytes</taxon>
        <taxon>Chlorophyceae</taxon>
        <taxon>CS clade</taxon>
        <taxon>Chlamydomonadales</taxon>
        <taxon>Chlamydomonadaceae</taxon>
        <taxon>Chlamydomonas</taxon>
    </lineage>
</organism>
<dbReference type="GO" id="GO:0015179">
    <property type="term" value="F:L-amino acid transmembrane transporter activity"/>
    <property type="evidence" value="ECO:0007669"/>
    <property type="project" value="TreeGrafter"/>
</dbReference>
<protein>
    <recommendedName>
        <fullName evidence="8">Amino acid transporter transmembrane domain-containing protein</fullName>
    </recommendedName>
</protein>
<evidence type="ECO:0000256" key="5">
    <source>
        <dbReference type="ARBA" id="ARBA00023136"/>
    </source>
</evidence>
<evidence type="ECO:0000313" key="9">
    <source>
        <dbReference type="EMBL" id="CAD8693321.1"/>
    </source>
</evidence>
<keyword evidence="5 7" id="KW-0472">Membrane</keyword>
<keyword evidence="3" id="KW-0029">Amino-acid transport</keyword>
<reference evidence="9" key="1">
    <citation type="submission" date="2021-01" db="EMBL/GenBank/DDBJ databases">
        <authorList>
            <person name="Corre E."/>
            <person name="Pelletier E."/>
            <person name="Niang G."/>
            <person name="Scheremetjew M."/>
            <person name="Finn R."/>
            <person name="Kale V."/>
            <person name="Holt S."/>
            <person name="Cochrane G."/>
            <person name="Meng A."/>
            <person name="Brown T."/>
            <person name="Cohen L."/>
        </authorList>
    </citation>
    <scope>NUCLEOTIDE SEQUENCE</scope>
    <source>
        <strain evidence="9">SAG 11-49</strain>
    </source>
</reference>
<feature type="transmembrane region" description="Helical" evidence="7">
    <location>
        <begin position="113"/>
        <end position="136"/>
    </location>
</feature>
<evidence type="ECO:0000256" key="7">
    <source>
        <dbReference type="SAM" id="Phobius"/>
    </source>
</evidence>
<keyword evidence="2 7" id="KW-0812">Transmembrane</keyword>
<gene>
    <name evidence="9" type="ORF">CLEI1391_LOCUS17504</name>
</gene>
<sequence length="561" mass="59014">MSESPAHQLVVEVDPAHVSVYGTRADSLRRALGSAVVTLTLGVLGSTILPVPYAFSKLGIAPGAATMAIVAFANDRTCCMLVRASAATGRCGYEALAEWAGGRRARVLTQVSLILLLYGTMCGGLAFLSDVARIMVLKGLPASDQPPPPATGGGAVAGASWWQGWLELARRDGRPVMLLVVACVLYPLCLQRYIRQFERAATVGVVVVITLMTLVIAKAVLAGFPAVASGELPVWGLKKGAHEMLPEAFAVLGFAFYMQPMLMPLLAEMPGGPAGVAVSEKAVHTVLYGVACAAYGTVGIFGASLFGDATESNIMVNELLPGHPWYTLLLYGALMGYLCCGMVTTQFALRASIEVLLFGDDKPPFTWTRQVAETTCILIASLAIACSFPTAAEKIFAVTGCTAVCLVCYCIPVYIHLVLRSRLAWAVRGGPAVELPYSDSAVQVGQKHTTPDSSTNYLQLPPTGEEEFSGPHDGHSGAGVTAASNGGLQEPLLHAHDDRRSRASQLAVQRLLHAKPGQVGCWQWCCDMALPLFIVAVGVGCSLAGLWVAAVDIARGLNSGS</sequence>
<feature type="region of interest" description="Disordered" evidence="6">
    <location>
        <begin position="444"/>
        <end position="481"/>
    </location>
</feature>
<feature type="transmembrane region" description="Helical" evidence="7">
    <location>
        <begin position="396"/>
        <end position="419"/>
    </location>
</feature>
<evidence type="ECO:0000256" key="6">
    <source>
        <dbReference type="SAM" id="MobiDB-lite"/>
    </source>
</evidence>
<keyword evidence="4 7" id="KW-1133">Transmembrane helix</keyword>
<dbReference type="EMBL" id="HBFB01031265">
    <property type="protein sequence ID" value="CAD8693321.1"/>
    <property type="molecule type" value="Transcribed_RNA"/>
</dbReference>